<evidence type="ECO:0000256" key="4">
    <source>
        <dbReference type="ARBA" id="ARBA00022840"/>
    </source>
</evidence>
<accession>A0ABT5D8Q1</accession>
<dbReference type="GO" id="GO:0016301">
    <property type="term" value="F:kinase activity"/>
    <property type="evidence" value="ECO:0007669"/>
    <property type="project" value="UniProtKB-KW"/>
</dbReference>
<dbReference type="RefSeq" id="WP_272139147.1">
    <property type="nucleotide sequence ID" value="NZ_JAQNDM010000002.1"/>
</dbReference>
<dbReference type="SMART" id="SM00220">
    <property type="entry name" value="S_TKc"/>
    <property type="match status" value="1"/>
</dbReference>
<sequence>METFPVEPVSLLLGTQVGAWRVVGRGGHGSYGMVYRVEPVDDSAAGSFALKLALRPDDPRFERESELLSRVNHPHVPRLYGQGVWVSPGGASFPYVVMEWVPGVTLYDWAARSPFSSLQAFRLLAQVARALAATHAVGGVHRDVKGNNVLVNSEGARALLMDFGSGCYPGAKRLTWQSGPPGTFQYWSPEALRFQWRFRFQSDAHYEAGPADDVYALGMTAYRLVTGRYPPPLSPEALEAAPGQRPSQARPEQVARVSPELAALIRRMLSDIPSERGSAAEIAQALEHAAETAGRRASRPIAARKKRAVPKRMAWLGRWRTGVAWLGWGAAVSLGVLQVEVELPWFQLPWDAEDGGTAGLAQAVRSSAKKSEGPEPQRGGISREMPKGPFLGQRKPPCKSHEVEVNGGCWLALQDKRPPCGEETFVWKGSCYWPSFLPPRPETSGWP</sequence>
<feature type="domain" description="Protein kinase" evidence="6">
    <location>
        <begin position="20"/>
        <end position="291"/>
    </location>
</feature>
<protein>
    <submittedName>
        <fullName evidence="7">Serine/threonine-protein kinase</fullName>
    </submittedName>
</protein>
<evidence type="ECO:0000259" key="6">
    <source>
        <dbReference type="PROSITE" id="PS50011"/>
    </source>
</evidence>
<keyword evidence="1" id="KW-0808">Transferase</keyword>
<evidence type="ECO:0000313" key="7">
    <source>
        <dbReference type="EMBL" id="MDC0710055.1"/>
    </source>
</evidence>
<keyword evidence="3 7" id="KW-0418">Kinase</keyword>
<dbReference type="InterPro" id="IPR000719">
    <property type="entry name" value="Prot_kinase_dom"/>
</dbReference>
<dbReference type="InterPro" id="IPR011009">
    <property type="entry name" value="Kinase-like_dom_sf"/>
</dbReference>
<evidence type="ECO:0000256" key="5">
    <source>
        <dbReference type="SAM" id="MobiDB-lite"/>
    </source>
</evidence>
<dbReference type="Gene3D" id="1.10.510.10">
    <property type="entry name" value="Transferase(Phosphotransferase) domain 1"/>
    <property type="match status" value="1"/>
</dbReference>
<dbReference type="Gene3D" id="3.30.200.20">
    <property type="entry name" value="Phosphorylase Kinase, domain 1"/>
    <property type="match status" value="1"/>
</dbReference>
<dbReference type="EMBL" id="JAQNDM010000002">
    <property type="protein sequence ID" value="MDC0710055.1"/>
    <property type="molecule type" value="Genomic_DNA"/>
</dbReference>
<organism evidence="7 8">
    <name type="scientific">Stigmatella ashevillensis</name>
    <dbReference type="NCBI Taxonomy" id="2995309"/>
    <lineage>
        <taxon>Bacteria</taxon>
        <taxon>Pseudomonadati</taxon>
        <taxon>Myxococcota</taxon>
        <taxon>Myxococcia</taxon>
        <taxon>Myxococcales</taxon>
        <taxon>Cystobacterineae</taxon>
        <taxon>Archangiaceae</taxon>
        <taxon>Stigmatella</taxon>
    </lineage>
</organism>
<dbReference type="PANTHER" id="PTHR44329:SF288">
    <property type="entry name" value="MITOGEN-ACTIVATED PROTEIN KINASE KINASE KINASE 20"/>
    <property type="match status" value="1"/>
</dbReference>
<dbReference type="Pfam" id="PF00069">
    <property type="entry name" value="Pkinase"/>
    <property type="match status" value="1"/>
</dbReference>
<keyword evidence="2" id="KW-0547">Nucleotide-binding</keyword>
<feature type="region of interest" description="Disordered" evidence="5">
    <location>
        <begin position="233"/>
        <end position="254"/>
    </location>
</feature>
<keyword evidence="8" id="KW-1185">Reference proteome</keyword>
<dbReference type="PROSITE" id="PS50011">
    <property type="entry name" value="PROTEIN_KINASE_DOM"/>
    <property type="match status" value="1"/>
</dbReference>
<evidence type="ECO:0000313" key="8">
    <source>
        <dbReference type="Proteomes" id="UP001221838"/>
    </source>
</evidence>
<dbReference type="InterPro" id="IPR051681">
    <property type="entry name" value="Ser/Thr_Kinases-Pseudokinases"/>
</dbReference>
<feature type="region of interest" description="Disordered" evidence="5">
    <location>
        <begin position="362"/>
        <end position="397"/>
    </location>
</feature>
<evidence type="ECO:0000256" key="2">
    <source>
        <dbReference type="ARBA" id="ARBA00022741"/>
    </source>
</evidence>
<proteinExistence type="predicted"/>
<dbReference type="PANTHER" id="PTHR44329">
    <property type="entry name" value="SERINE/THREONINE-PROTEIN KINASE TNNI3K-RELATED"/>
    <property type="match status" value="1"/>
</dbReference>
<comment type="caution">
    <text evidence="7">The sequence shown here is derived from an EMBL/GenBank/DDBJ whole genome shotgun (WGS) entry which is preliminary data.</text>
</comment>
<keyword evidence="4" id="KW-0067">ATP-binding</keyword>
<dbReference type="CDD" id="cd14014">
    <property type="entry name" value="STKc_PknB_like"/>
    <property type="match status" value="1"/>
</dbReference>
<dbReference type="SUPFAM" id="SSF56112">
    <property type="entry name" value="Protein kinase-like (PK-like)"/>
    <property type="match status" value="1"/>
</dbReference>
<reference evidence="7 8" key="1">
    <citation type="submission" date="2022-11" db="EMBL/GenBank/DDBJ databases">
        <title>Minimal conservation of predation-associated metabolite biosynthetic gene clusters underscores biosynthetic potential of Myxococcota including descriptions for ten novel species: Archangium lansinium sp. nov., Myxococcus landrumus sp. nov., Nannocystis bai.</title>
        <authorList>
            <person name="Ahearne A."/>
            <person name="Stevens C."/>
            <person name="Dowd S."/>
        </authorList>
    </citation>
    <scope>NUCLEOTIDE SEQUENCE [LARGE SCALE GENOMIC DNA]</scope>
    <source>
        <strain evidence="7 8">NCWAL01</strain>
    </source>
</reference>
<dbReference type="Proteomes" id="UP001221838">
    <property type="component" value="Unassembled WGS sequence"/>
</dbReference>
<evidence type="ECO:0000256" key="1">
    <source>
        <dbReference type="ARBA" id="ARBA00022679"/>
    </source>
</evidence>
<name>A0ABT5D8Q1_9BACT</name>
<gene>
    <name evidence="7" type="ORF">POL68_16385</name>
</gene>
<evidence type="ECO:0000256" key="3">
    <source>
        <dbReference type="ARBA" id="ARBA00022777"/>
    </source>
</evidence>